<organism evidence="9">
    <name type="scientific">Buchnera aphidicola</name>
    <name type="common">Aphis aurantii</name>
    <dbReference type="NCBI Taxonomy" id="1470492"/>
    <lineage>
        <taxon>Bacteria</taxon>
        <taxon>Pseudomonadati</taxon>
        <taxon>Pseudomonadota</taxon>
        <taxon>Gammaproteobacteria</taxon>
        <taxon>Enterobacterales</taxon>
        <taxon>Erwiniaceae</taxon>
        <taxon>Buchnera</taxon>
    </lineage>
</organism>
<gene>
    <name evidence="9" type="ORF">RJT31_01495</name>
</gene>
<evidence type="ECO:0000256" key="4">
    <source>
        <dbReference type="ARBA" id="ARBA00022692"/>
    </source>
</evidence>
<dbReference type="PANTHER" id="PTHR30489:SF0">
    <property type="entry name" value="LIPOPROTEIN-RELEASING SYSTEM TRANSMEMBRANE PROTEIN LOLE"/>
    <property type="match status" value="1"/>
</dbReference>
<reference evidence="9" key="1">
    <citation type="submission" date="2024-06" db="EMBL/GenBank/DDBJ databases">
        <title>Unveiling Genomic Reduction in Obligate Endosymbionts Buchnera of Aphids: Insights from Phylogenomic Comparative Analysis with Novel Genome Data and Co-obligate Endosymbionts.</title>
        <authorList>
            <person name="Lu C."/>
            <person name="Zou T."/>
            <person name="Liu Q."/>
            <person name="Huang X."/>
        </authorList>
    </citation>
    <scope>NUCLEOTIDE SEQUENCE</scope>
    <source>
        <strain evidence="9">Aphau13</strain>
    </source>
</reference>
<evidence type="ECO:0000256" key="3">
    <source>
        <dbReference type="ARBA" id="ARBA00022475"/>
    </source>
</evidence>
<feature type="transmembrane region" description="Helical" evidence="7">
    <location>
        <begin position="269"/>
        <end position="292"/>
    </location>
</feature>
<evidence type="ECO:0000256" key="7">
    <source>
        <dbReference type="SAM" id="Phobius"/>
    </source>
</evidence>
<sequence>MNFLPFFISKRLYFQNNKNHTMFLISILSKIGVSISVFILIISISALNGFKILINKNILSSLPHGIIKSTNHPFFYWKKIIKQINCISGIDYSEPYILMNGVLLKKNKIKFLNIKSFKKIKYIKKYFSFQAQNNQLLKLNNFKKNQIILSSSLCKDLLAKKGDWINLIILDNKFSFQLNKIKIFSFQIKSIFHSNGISNDNIGLIPFSFFKNNFNIENNINTIELYMSSPLEANKIILDVAKKINIPIFLYTWIKDYKYIYDDIKKIKMIIYVLLFLLIIISTFGVISISLLSISKKIKDISILRSIGANNMLIQLIFLYYGFRSIFIGSLIGLISGIITVLNSEKIMFFLEKNFSNNLLVNNIYYHNFLLLQLNLSDIIIIFISTIIIGIITNWYPAYYASKIDPSKMLKKF</sequence>
<evidence type="ECO:0000259" key="8">
    <source>
        <dbReference type="Pfam" id="PF02687"/>
    </source>
</evidence>
<comment type="subcellular location">
    <subcellularLocation>
        <location evidence="1">Cell membrane</location>
        <topology evidence="1">Multi-pass membrane protein</topology>
    </subcellularLocation>
</comment>
<accession>A0AAU6W4D3</accession>
<dbReference type="InterPro" id="IPR051447">
    <property type="entry name" value="Lipoprotein-release_system"/>
</dbReference>
<protein>
    <submittedName>
        <fullName evidence="9">FtsX-like permease family protein</fullName>
    </submittedName>
</protein>
<dbReference type="GO" id="GO:0044874">
    <property type="term" value="P:lipoprotein localization to outer membrane"/>
    <property type="evidence" value="ECO:0007669"/>
    <property type="project" value="TreeGrafter"/>
</dbReference>
<dbReference type="PANTHER" id="PTHR30489">
    <property type="entry name" value="LIPOPROTEIN-RELEASING SYSTEM TRANSMEMBRANE PROTEIN LOLE"/>
    <property type="match status" value="1"/>
</dbReference>
<proteinExistence type="inferred from homology"/>
<feature type="domain" description="ABC3 transporter permease C-terminal" evidence="8">
    <location>
        <begin position="273"/>
        <end position="406"/>
    </location>
</feature>
<name>A0AAU6W4D3_9GAMM</name>
<dbReference type="Pfam" id="PF02687">
    <property type="entry name" value="FtsX"/>
    <property type="match status" value="1"/>
</dbReference>
<evidence type="ECO:0000256" key="5">
    <source>
        <dbReference type="ARBA" id="ARBA00022989"/>
    </source>
</evidence>
<dbReference type="InterPro" id="IPR003838">
    <property type="entry name" value="ABC3_permease_C"/>
</dbReference>
<feature type="transmembrane region" description="Helical" evidence="7">
    <location>
        <begin position="379"/>
        <end position="401"/>
    </location>
</feature>
<dbReference type="EMBL" id="CP135018">
    <property type="protein sequence ID" value="XAJ80612.1"/>
    <property type="molecule type" value="Genomic_DNA"/>
</dbReference>
<evidence type="ECO:0000256" key="6">
    <source>
        <dbReference type="ARBA" id="ARBA00023136"/>
    </source>
</evidence>
<keyword evidence="5 7" id="KW-1133">Transmembrane helix</keyword>
<keyword evidence="6 7" id="KW-0472">Membrane</keyword>
<dbReference type="RefSeq" id="WP_348769308.1">
    <property type="nucleotide sequence ID" value="NZ_CP135018.1"/>
</dbReference>
<evidence type="ECO:0000256" key="1">
    <source>
        <dbReference type="ARBA" id="ARBA00004651"/>
    </source>
</evidence>
<dbReference type="AlphaFoldDB" id="A0AAU6W4D3"/>
<comment type="similarity">
    <text evidence="2">Belongs to the ABC-4 integral membrane protein family. LolC/E subfamily.</text>
</comment>
<feature type="transmembrane region" description="Helical" evidence="7">
    <location>
        <begin position="21"/>
        <end position="47"/>
    </location>
</feature>
<evidence type="ECO:0000256" key="2">
    <source>
        <dbReference type="ARBA" id="ARBA00005236"/>
    </source>
</evidence>
<evidence type="ECO:0000313" key="9">
    <source>
        <dbReference type="EMBL" id="XAJ80612.1"/>
    </source>
</evidence>
<keyword evidence="3" id="KW-1003">Cell membrane</keyword>
<keyword evidence="4 7" id="KW-0812">Transmembrane</keyword>
<feature type="transmembrane region" description="Helical" evidence="7">
    <location>
        <begin position="313"/>
        <end position="342"/>
    </location>
</feature>
<dbReference type="GO" id="GO:0098797">
    <property type="term" value="C:plasma membrane protein complex"/>
    <property type="evidence" value="ECO:0007669"/>
    <property type="project" value="TreeGrafter"/>
</dbReference>